<name>F6VF51_XENTR</name>
<sequence length="215" mass="24356">MKHCFMRFCNGNVPFWEVCPSEAPVEGACNQLSRKPGCREEWEELKLCMDPMHGRMREQPKLAGPTSYERIVLKNPSEHHYMKVQLEFNGEGAQLSATQFKLLVVSALKNLHGEAQGKREHERFTVQTWLPSNICMNCSVLVLLQVGSSLPLDLLSFDEKTLCAVLRVCSRGLVKLWSSLTLLGHYKNHECSIRVIQTSPFLLALAGNSRELDLE</sequence>
<dbReference type="Pfam" id="PF01900">
    <property type="entry name" value="RNase_P_Rpp14"/>
    <property type="match status" value="1"/>
</dbReference>
<dbReference type="GeneTree" id="ENSGT00510000048121"/>
<dbReference type="PANTHER" id="PTHR15441">
    <property type="entry name" value="RIBONUCLEASE P PROTEIN SUBUNIT P14"/>
    <property type="match status" value="1"/>
</dbReference>
<evidence type="ECO:0000256" key="2">
    <source>
        <dbReference type="ARBA" id="ARBA00022694"/>
    </source>
</evidence>
<gene>
    <name evidence="3" type="primary">rpp14</name>
</gene>
<comment type="similarity">
    <text evidence="1">Belongs to the eukaryotic/archaeal RNase P protein component 2 family.</text>
</comment>
<dbReference type="GO" id="GO:0030677">
    <property type="term" value="C:ribonuclease P complex"/>
    <property type="evidence" value="ECO:0007669"/>
    <property type="project" value="InterPro"/>
</dbReference>
<accession>F6VF51</accession>
<reference evidence="3" key="1">
    <citation type="journal article" date="2010" name="Science">
        <title>The genome of the Western clawed frog Xenopus tropicalis.</title>
        <authorList>
            <person name="Hellsten U."/>
            <person name="Harland R.M."/>
            <person name="Gilchrist M.J."/>
            <person name="Hendrix D."/>
            <person name="Jurka J."/>
            <person name="Kapitonov V."/>
            <person name="Ovcharenko I."/>
            <person name="Putnam N.H."/>
            <person name="Shu S."/>
            <person name="Taher L."/>
            <person name="Blitz I.L."/>
            <person name="Blumberg B."/>
            <person name="Dichmann D.S."/>
            <person name="Dubchak I."/>
            <person name="Amaya E."/>
            <person name="Detter J.C."/>
            <person name="Fletcher R."/>
            <person name="Gerhard D.S."/>
            <person name="Goodstein D."/>
            <person name="Graves T."/>
            <person name="Grigoriev I.V."/>
            <person name="Grimwood J."/>
            <person name="Kawashima T."/>
            <person name="Lindquist E."/>
            <person name="Lucas S.M."/>
            <person name="Mead P.E."/>
            <person name="Mitros T."/>
            <person name="Ogino H."/>
            <person name="Ohta Y."/>
            <person name="Poliakov A.V."/>
            <person name="Pollet N."/>
            <person name="Robert J."/>
            <person name="Salamov A."/>
            <person name="Sater A.K."/>
            <person name="Schmutz J."/>
            <person name="Terry A."/>
            <person name="Vize P.D."/>
            <person name="Warren W.C."/>
            <person name="Wells D."/>
            <person name="Wills A."/>
            <person name="Wilson R.K."/>
            <person name="Zimmerman L.B."/>
            <person name="Zorn A.M."/>
            <person name="Grainger R."/>
            <person name="Grammer T."/>
            <person name="Khokha M.K."/>
            <person name="Richardson P.M."/>
            <person name="Rokhsar D.S."/>
        </authorList>
    </citation>
    <scope>NUCLEOTIDE SEQUENCE [LARGE SCALE GENOMIC DNA]</scope>
    <source>
        <strain evidence="3">Nigerian</strain>
    </source>
</reference>
<dbReference type="InterPro" id="IPR002759">
    <property type="entry name" value="Pop5/Rpp14/Rnp2-like"/>
</dbReference>
<dbReference type="Gene3D" id="3.30.70.3250">
    <property type="entry name" value="Ribonuclease P, Pop5 subunit"/>
    <property type="match status" value="1"/>
</dbReference>
<protein>
    <submittedName>
        <fullName evidence="3">Ribonuclease P/MRP 14kDa subunit</fullName>
    </submittedName>
</protein>
<dbReference type="Ensembl" id="ENSXETT00000054594">
    <property type="protein sequence ID" value="ENSXETP00000054594"/>
    <property type="gene ID" value="ENSXETG00000025689"/>
</dbReference>
<evidence type="ECO:0000313" key="3">
    <source>
        <dbReference type="Ensembl" id="ENSXETP00000054594"/>
    </source>
</evidence>
<reference evidence="3" key="2">
    <citation type="submission" date="2011-06" db="UniProtKB">
        <authorList>
            <consortium name="Ensembl"/>
        </authorList>
    </citation>
    <scope>IDENTIFICATION</scope>
</reference>
<keyword evidence="2" id="KW-0819">tRNA processing</keyword>
<dbReference type="SUPFAM" id="SSF160350">
    <property type="entry name" value="Rnp2-like"/>
    <property type="match status" value="1"/>
</dbReference>
<dbReference type="Xenbase" id="XB-GENE-6258471">
    <property type="gene designation" value="rpp14"/>
</dbReference>
<dbReference type="AlphaFoldDB" id="F6VF51"/>
<dbReference type="FunCoup" id="F6VF51">
    <property type="interactions" value="891"/>
</dbReference>
<dbReference type="InterPro" id="IPR038085">
    <property type="entry name" value="Rnp2-like_sf"/>
</dbReference>
<evidence type="ECO:0000256" key="1">
    <source>
        <dbReference type="ARBA" id="ARBA00010800"/>
    </source>
</evidence>
<dbReference type="GO" id="GO:0001682">
    <property type="term" value="P:tRNA 5'-leader removal"/>
    <property type="evidence" value="ECO:0007669"/>
    <property type="project" value="InterPro"/>
</dbReference>
<dbReference type="PANTHER" id="PTHR15441:SF1">
    <property type="entry name" value="RIBONUCLEASE P PROTEIN SUBUNIT P14"/>
    <property type="match status" value="1"/>
</dbReference>
<organism evidence="3">
    <name type="scientific">Xenopus tropicalis</name>
    <name type="common">Western clawed frog</name>
    <name type="synonym">Silurana tropicalis</name>
    <dbReference type="NCBI Taxonomy" id="8364"/>
    <lineage>
        <taxon>Eukaryota</taxon>
        <taxon>Metazoa</taxon>
        <taxon>Chordata</taxon>
        <taxon>Craniata</taxon>
        <taxon>Vertebrata</taxon>
        <taxon>Euteleostomi</taxon>
        <taxon>Amphibia</taxon>
        <taxon>Batrachia</taxon>
        <taxon>Anura</taxon>
        <taxon>Pipoidea</taxon>
        <taxon>Pipidae</taxon>
        <taxon>Xenopodinae</taxon>
        <taxon>Xenopus</taxon>
        <taxon>Silurana</taxon>
    </lineage>
</organism>
<dbReference type="HOGENOM" id="CLU_187021_0_0_1"/>
<dbReference type="Bgee" id="ENSXETG00000025689">
    <property type="expression patterns" value="Expressed in neurula embryo and 12 other cell types or tissues"/>
</dbReference>
<dbReference type="InParanoid" id="F6VF51"/>
<proteinExistence type="inferred from homology"/>